<proteinExistence type="predicted"/>
<accession>A0A7Y6B9E7</accession>
<evidence type="ECO:0000313" key="2">
    <source>
        <dbReference type="Proteomes" id="UP000536441"/>
    </source>
</evidence>
<comment type="caution">
    <text evidence="1">The sequence shown here is derived from an EMBL/GenBank/DDBJ whole genome shotgun (WGS) entry which is preliminary data.</text>
</comment>
<dbReference type="Proteomes" id="UP000536441">
    <property type="component" value="Unassembled WGS sequence"/>
</dbReference>
<reference evidence="1 2" key="1">
    <citation type="submission" date="2020-05" db="EMBL/GenBank/DDBJ databases">
        <title>Genome Sequencing of Type Strains.</title>
        <authorList>
            <person name="Lemaire J.F."/>
            <person name="Inderbitzin P."/>
            <person name="Gregorio O.A."/>
            <person name="Collins S.B."/>
            <person name="Wespe N."/>
            <person name="Knight-Connoni V."/>
        </authorList>
    </citation>
    <scope>NUCLEOTIDE SEQUENCE [LARGE SCALE GENOMIC DNA]</scope>
    <source>
        <strain evidence="1 2">DSM 100049</strain>
    </source>
</reference>
<sequence length="104" mass="11615">MTVMLCCCGCSQPQQQGDYQMALSCAQAMTALSVQRISEHNPSYPAVIEAAKTFVDRALYEGKKIGKAEAQVAAELKSDTDRYLDDRKQVRVPDQKVRDCRDQL</sequence>
<gene>
    <name evidence="1" type="ORF">HP438_18260</name>
</gene>
<dbReference type="AlphaFoldDB" id="A0A7Y6B9E7"/>
<protein>
    <submittedName>
        <fullName evidence="1">Uncharacterized protein</fullName>
    </submittedName>
</protein>
<organism evidence="1 2">
    <name type="scientific">Sphingomonas zeae</name>
    <dbReference type="NCBI Taxonomy" id="1646122"/>
    <lineage>
        <taxon>Bacteria</taxon>
        <taxon>Pseudomonadati</taxon>
        <taxon>Pseudomonadota</taxon>
        <taxon>Alphaproteobacteria</taxon>
        <taxon>Sphingomonadales</taxon>
        <taxon>Sphingomonadaceae</taxon>
        <taxon>Sphingomonas</taxon>
    </lineage>
</organism>
<dbReference type="RefSeq" id="WP_175313698.1">
    <property type="nucleotide sequence ID" value="NZ_CBCRYR010000018.1"/>
</dbReference>
<evidence type="ECO:0000313" key="1">
    <source>
        <dbReference type="EMBL" id="NUU48916.1"/>
    </source>
</evidence>
<keyword evidence="2" id="KW-1185">Reference proteome</keyword>
<name>A0A7Y6B9E7_9SPHN</name>
<dbReference type="EMBL" id="JABMCH010000071">
    <property type="protein sequence ID" value="NUU48916.1"/>
    <property type="molecule type" value="Genomic_DNA"/>
</dbReference>